<feature type="region of interest" description="Disordered" evidence="1">
    <location>
        <begin position="282"/>
        <end position="323"/>
    </location>
</feature>
<dbReference type="Proteomes" id="UP001500449">
    <property type="component" value="Unassembled WGS sequence"/>
</dbReference>
<feature type="domain" description="Amine oxidase" evidence="2">
    <location>
        <begin position="31"/>
        <end position="278"/>
    </location>
</feature>
<evidence type="ECO:0000313" key="3">
    <source>
        <dbReference type="EMBL" id="GAA1831771.1"/>
    </source>
</evidence>
<protein>
    <submittedName>
        <fullName evidence="3">FAD-dependent oxidoreductase</fullName>
    </submittedName>
</protein>
<dbReference type="PANTHER" id="PTHR42923:SF43">
    <property type="entry name" value="AMINE OXIDASE"/>
    <property type="match status" value="1"/>
</dbReference>
<dbReference type="SUPFAM" id="SSF51905">
    <property type="entry name" value="FAD/NAD(P)-binding domain"/>
    <property type="match status" value="1"/>
</dbReference>
<dbReference type="InterPro" id="IPR002937">
    <property type="entry name" value="Amino_oxidase"/>
</dbReference>
<evidence type="ECO:0000259" key="2">
    <source>
        <dbReference type="Pfam" id="PF01593"/>
    </source>
</evidence>
<dbReference type="EMBL" id="BAAAQK010000003">
    <property type="protein sequence ID" value="GAA1831771.1"/>
    <property type="molecule type" value="Genomic_DNA"/>
</dbReference>
<sequence>MPWRRAPHVLVAGRPGRVPAGTRVAVVGGGIAGISAAIVLAERGAEVTLLEAAPWLGGRLGAWPVTLPDGSEQVVEHGFHAFFRHYDTWRSILRRADPSLGFLRPVEGYPVIARRWPAEDLGNLPAAPPFNLLALFARSPSLRIREILGADAALGFALLAHSPEDTAQRFDGMSAADFLARLGVSERARQMLFEAFARSFFCDQDGLSAAELVAMFHYYFLGNPAGIGFDAPSEDHLTAIWAPLAEYLRERGGVVRTGARVAGLAQVEGGWEVRIDRGRAGIGGPGAGTGGRDAAVDGPVPAVGGHGSGDGGGPGSRGGGAASDPVVAEHVVLALDPGALQALLAGSPVAPDLVRRAAALQVAPPFAVSRLWLDRDVGPDRAVFSAVAGEPTLDSVTIYSRLEGESARWAARTGGSVLELHSYACRTPADATARMRAELAGLWPETASAQVRHVHERIEATAPAFPPGSAGTRPGVVTDAPGIRVAGDFVDCPYPSGLMERASMTGVLAANDILDACGAGAEEIRGIAARGMLAGLPVHRLGRLGRNRGG</sequence>
<dbReference type="InterPro" id="IPR050464">
    <property type="entry name" value="Zeta_carotene_desat/Oxidored"/>
</dbReference>
<comment type="caution">
    <text evidence="3">The sequence shown here is derived from an EMBL/GenBank/DDBJ whole genome shotgun (WGS) entry which is preliminary data.</text>
</comment>
<dbReference type="InterPro" id="IPR036188">
    <property type="entry name" value="FAD/NAD-bd_sf"/>
</dbReference>
<feature type="compositionally biased region" description="Gly residues" evidence="1">
    <location>
        <begin position="304"/>
        <end position="321"/>
    </location>
</feature>
<evidence type="ECO:0000256" key="1">
    <source>
        <dbReference type="SAM" id="MobiDB-lite"/>
    </source>
</evidence>
<evidence type="ECO:0000313" key="4">
    <source>
        <dbReference type="Proteomes" id="UP001500449"/>
    </source>
</evidence>
<dbReference type="Gene3D" id="3.50.50.60">
    <property type="entry name" value="FAD/NAD(P)-binding domain"/>
    <property type="match status" value="1"/>
</dbReference>
<name>A0ABN2MMV3_9PSEU</name>
<dbReference type="Pfam" id="PF01593">
    <property type="entry name" value="Amino_oxidase"/>
    <property type="match status" value="2"/>
</dbReference>
<organism evidence="3 4">
    <name type="scientific">Pseudonocardia ailaonensis</name>
    <dbReference type="NCBI Taxonomy" id="367279"/>
    <lineage>
        <taxon>Bacteria</taxon>
        <taxon>Bacillati</taxon>
        <taxon>Actinomycetota</taxon>
        <taxon>Actinomycetes</taxon>
        <taxon>Pseudonocardiales</taxon>
        <taxon>Pseudonocardiaceae</taxon>
        <taxon>Pseudonocardia</taxon>
    </lineage>
</organism>
<keyword evidence="4" id="KW-1185">Reference proteome</keyword>
<feature type="domain" description="Amine oxidase" evidence="2">
    <location>
        <begin position="326"/>
        <end position="514"/>
    </location>
</feature>
<proteinExistence type="predicted"/>
<reference evidence="3 4" key="1">
    <citation type="journal article" date="2019" name="Int. J. Syst. Evol. Microbiol.">
        <title>The Global Catalogue of Microorganisms (GCM) 10K type strain sequencing project: providing services to taxonomists for standard genome sequencing and annotation.</title>
        <authorList>
            <consortium name="The Broad Institute Genomics Platform"/>
            <consortium name="The Broad Institute Genome Sequencing Center for Infectious Disease"/>
            <person name="Wu L."/>
            <person name="Ma J."/>
        </authorList>
    </citation>
    <scope>NUCLEOTIDE SEQUENCE [LARGE SCALE GENOMIC DNA]</scope>
    <source>
        <strain evidence="3 4">JCM 16009</strain>
    </source>
</reference>
<feature type="compositionally biased region" description="Gly residues" evidence="1">
    <location>
        <begin position="282"/>
        <end position="291"/>
    </location>
</feature>
<dbReference type="PANTHER" id="PTHR42923">
    <property type="entry name" value="PROTOPORPHYRINOGEN OXIDASE"/>
    <property type="match status" value="1"/>
</dbReference>
<accession>A0ABN2MMV3</accession>
<gene>
    <name evidence="3" type="ORF">GCM10009836_07200</name>
</gene>